<evidence type="ECO:0000256" key="1">
    <source>
        <dbReference type="ARBA" id="ARBA00005417"/>
    </source>
</evidence>
<feature type="domain" description="ABC transporter" evidence="5">
    <location>
        <begin position="2"/>
        <end position="238"/>
    </location>
</feature>
<evidence type="ECO:0000313" key="7">
    <source>
        <dbReference type="Proteomes" id="UP000324194"/>
    </source>
</evidence>
<dbReference type="InterPro" id="IPR027417">
    <property type="entry name" value="P-loop_NTPase"/>
</dbReference>
<dbReference type="GO" id="GO:0015697">
    <property type="term" value="P:quaternary ammonium group transport"/>
    <property type="evidence" value="ECO:0007669"/>
    <property type="project" value="UniProtKB-ARBA"/>
</dbReference>
<name>A0A5E4PGW2_9COXI</name>
<proteinExistence type="inferred from homology"/>
<dbReference type="InterPro" id="IPR003593">
    <property type="entry name" value="AAA+_ATPase"/>
</dbReference>
<dbReference type="PROSITE" id="PS00211">
    <property type="entry name" value="ABC_TRANSPORTER_1"/>
    <property type="match status" value="1"/>
</dbReference>
<evidence type="ECO:0000259" key="5">
    <source>
        <dbReference type="PROSITE" id="PS50893"/>
    </source>
</evidence>
<dbReference type="AlphaFoldDB" id="A0A5E4PGW2"/>
<dbReference type="PANTHER" id="PTHR43117:SF4">
    <property type="entry name" value="OSMOPROTECTANT IMPORT ATP-BINDING PROTEIN OSMV"/>
    <property type="match status" value="1"/>
</dbReference>
<dbReference type="PANTHER" id="PTHR43117">
    <property type="entry name" value="OSMOPROTECTANT IMPORT ATP-BINDING PROTEIN OSMV"/>
    <property type="match status" value="1"/>
</dbReference>
<keyword evidence="4 6" id="KW-0067">ATP-binding</keyword>
<accession>A0A5E4PGW2</accession>
<dbReference type="EMBL" id="LR699119">
    <property type="protein sequence ID" value="VVC75596.1"/>
    <property type="molecule type" value="Genomic_DNA"/>
</dbReference>
<reference evidence="6 7" key="1">
    <citation type="submission" date="2019-08" db="EMBL/GenBank/DDBJ databases">
        <authorList>
            <person name="Guy L."/>
        </authorList>
    </citation>
    <scope>NUCLEOTIDE SEQUENCE [LARGE SCALE GENOMIC DNA]</scope>
    <source>
        <strain evidence="6 7">SGT-108</strain>
    </source>
</reference>
<dbReference type="InterPro" id="IPR003439">
    <property type="entry name" value="ABC_transporter-like_ATP-bd"/>
</dbReference>
<dbReference type="Proteomes" id="UP000324194">
    <property type="component" value="Chromosome 1"/>
</dbReference>
<sequence>MIKLSHISKTYDQGGTYIVNDISLDILDGELLVILGSSGCGKTTTLKMINRLVDPTSGTIEIDGRDIMQMDPIKLRRSMGYAFQGVGLFPHMTVEENIVIALRLLGIPAAQRRMDAGRLMELVNLDPVLFSQRMPSELSGGQQQRVGVARALANNPHYLLMDEPFASLDAITRMSLQDELLRLHSELRKTIVFVTHDIFEAFRLADRMIIMHHGTIHQTGRKQEILDKPATEFVYELIQKPLLQFSKLTDSINR</sequence>
<dbReference type="RefSeq" id="WP_148338892.1">
    <property type="nucleotide sequence ID" value="NZ_LR699119.1"/>
</dbReference>
<dbReference type="Pfam" id="PF00005">
    <property type="entry name" value="ABC_tran"/>
    <property type="match status" value="1"/>
</dbReference>
<dbReference type="SUPFAM" id="SSF52540">
    <property type="entry name" value="P-loop containing nucleoside triphosphate hydrolases"/>
    <property type="match status" value="1"/>
</dbReference>
<keyword evidence="7" id="KW-1185">Reference proteome</keyword>
<protein>
    <submittedName>
        <fullName evidence="6">Glycine betaine/carnitine/choline transport ATP-binding protein OpuCA</fullName>
    </submittedName>
</protein>
<evidence type="ECO:0000256" key="2">
    <source>
        <dbReference type="ARBA" id="ARBA00022448"/>
    </source>
</evidence>
<evidence type="ECO:0000313" key="6">
    <source>
        <dbReference type="EMBL" id="VVC75596.1"/>
    </source>
</evidence>
<dbReference type="InterPro" id="IPR017871">
    <property type="entry name" value="ABC_transporter-like_CS"/>
</dbReference>
<keyword evidence="3" id="KW-0547">Nucleotide-binding</keyword>
<evidence type="ECO:0000256" key="4">
    <source>
        <dbReference type="ARBA" id="ARBA00022840"/>
    </source>
</evidence>
<organism evidence="6 7">
    <name type="scientific">Aquicella siphonis</name>
    <dbReference type="NCBI Taxonomy" id="254247"/>
    <lineage>
        <taxon>Bacteria</taxon>
        <taxon>Pseudomonadati</taxon>
        <taxon>Pseudomonadota</taxon>
        <taxon>Gammaproteobacteria</taxon>
        <taxon>Legionellales</taxon>
        <taxon>Coxiellaceae</taxon>
        <taxon>Aquicella</taxon>
    </lineage>
</organism>
<keyword evidence="2" id="KW-0813">Transport</keyword>
<evidence type="ECO:0000256" key="3">
    <source>
        <dbReference type="ARBA" id="ARBA00022741"/>
    </source>
</evidence>
<dbReference type="KEGG" id="asip:AQUSIP_08860"/>
<dbReference type="Gene3D" id="3.40.50.300">
    <property type="entry name" value="P-loop containing nucleotide triphosphate hydrolases"/>
    <property type="match status" value="1"/>
</dbReference>
<dbReference type="FunFam" id="3.40.50.300:FF:000425">
    <property type="entry name" value="Probable ABC transporter, ATP-binding subunit"/>
    <property type="match status" value="1"/>
</dbReference>
<comment type="similarity">
    <text evidence="1">Belongs to the ABC transporter superfamily.</text>
</comment>
<gene>
    <name evidence="6" type="primary">opuCA</name>
    <name evidence="6" type="ORF">AQUSIP_08860</name>
</gene>
<dbReference type="PROSITE" id="PS50893">
    <property type="entry name" value="ABC_TRANSPORTER_2"/>
    <property type="match status" value="1"/>
</dbReference>
<dbReference type="GO" id="GO:0016887">
    <property type="term" value="F:ATP hydrolysis activity"/>
    <property type="evidence" value="ECO:0007669"/>
    <property type="project" value="InterPro"/>
</dbReference>
<dbReference type="GO" id="GO:0005524">
    <property type="term" value="F:ATP binding"/>
    <property type="evidence" value="ECO:0007669"/>
    <property type="project" value="UniProtKB-KW"/>
</dbReference>
<dbReference type="OrthoDB" id="9802264at2"/>
<dbReference type="SMART" id="SM00382">
    <property type="entry name" value="AAA"/>
    <property type="match status" value="1"/>
</dbReference>